<proteinExistence type="predicted"/>
<dbReference type="EMBL" id="JAASRO010000001">
    <property type="protein sequence ID" value="NIK56781.1"/>
    <property type="molecule type" value="Genomic_DNA"/>
</dbReference>
<organism evidence="2 3">
    <name type="scientific">Kribbella shirazensis</name>
    <dbReference type="NCBI Taxonomy" id="1105143"/>
    <lineage>
        <taxon>Bacteria</taxon>
        <taxon>Bacillati</taxon>
        <taxon>Actinomycetota</taxon>
        <taxon>Actinomycetes</taxon>
        <taxon>Propionibacteriales</taxon>
        <taxon>Kribbellaceae</taxon>
        <taxon>Kribbella</taxon>
    </lineage>
</organism>
<gene>
    <name evidence="2" type="ORF">BJY22_002498</name>
</gene>
<keyword evidence="3" id="KW-1185">Reference proteome</keyword>
<reference evidence="2 3" key="1">
    <citation type="submission" date="2020-03" db="EMBL/GenBank/DDBJ databases">
        <title>Sequencing the genomes of 1000 actinobacteria strains.</title>
        <authorList>
            <person name="Klenk H.-P."/>
        </authorList>
    </citation>
    <scope>NUCLEOTIDE SEQUENCE [LARGE SCALE GENOMIC DNA]</scope>
    <source>
        <strain evidence="2 3">DSM 45490</strain>
    </source>
</reference>
<dbReference type="AlphaFoldDB" id="A0A7X6A032"/>
<protein>
    <submittedName>
        <fullName evidence="2">Putative membrane protein YqjE</fullName>
    </submittedName>
</protein>
<dbReference type="InterPro" id="IPR009937">
    <property type="entry name" value="Phage_holin_3_6"/>
</dbReference>
<keyword evidence="1" id="KW-0472">Membrane</keyword>
<feature type="transmembrane region" description="Helical" evidence="1">
    <location>
        <begin position="97"/>
        <end position="118"/>
    </location>
</feature>
<dbReference type="Pfam" id="PF07332">
    <property type="entry name" value="Phage_holin_3_6"/>
    <property type="match status" value="1"/>
</dbReference>
<dbReference type="RefSeq" id="WP_167206371.1">
    <property type="nucleotide sequence ID" value="NZ_JAASRO010000001.1"/>
</dbReference>
<dbReference type="Proteomes" id="UP000555407">
    <property type="component" value="Unassembled WGS sequence"/>
</dbReference>
<evidence type="ECO:0000256" key="1">
    <source>
        <dbReference type="SAM" id="Phobius"/>
    </source>
</evidence>
<keyword evidence="1" id="KW-1133">Transmembrane helix</keyword>
<comment type="caution">
    <text evidence="2">The sequence shown here is derived from an EMBL/GenBank/DDBJ whole genome shotgun (WGS) entry which is preliminary data.</text>
</comment>
<sequence length="156" mass="16166">MTTRPEMVRHEAGPNGELQRQLNGQNVNVGALVSDVTRDLSQLVRDEMQLAKVELKEKGKEAGVGAGLFGGSGALALYGLGVLIAAAVLGLATALPAWLSALIVAVVLFAIAAVAALLGKRHVTRATPPVPQRAVDGVHEDLEALKGHQPEGKSTP</sequence>
<name>A0A7X6A032_9ACTN</name>
<feature type="transmembrane region" description="Helical" evidence="1">
    <location>
        <begin position="66"/>
        <end position="91"/>
    </location>
</feature>
<keyword evidence="1" id="KW-0812">Transmembrane</keyword>
<evidence type="ECO:0000313" key="2">
    <source>
        <dbReference type="EMBL" id="NIK56781.1"/>
    </source>
</evidence>
<accession>A0A7X6A032</accession>
<evidence type="ECO:0000313" key="3">
    <source>
        <dbReference type="Proteomes" id="UP000555407"/>
    </source>
</evidence>